<proteinExistence type="predicted"/>
<evidence type="ECO:0000313" key="2">
    <source>
        <dbReference type="Proteomes" id="UP000807469"/>
    </source>
</evidence>
<dbReference type="EMBL" id="MU156001">
    <property type="protein sequence ID" value="KAF9470437.1"/>
    <property type="molecule type" value="Genomic_DNA"/>
</dbReference>
<keyword evidence="2" id="KW-1185">Reference proteome</keyword>
<name>A0A9P6CLA3_9AGAR</name>
<accession>A0A9P6CLA3</accession>
<comment type="caution">
    <text evidence="1">The sequence shown here is derived from an EMBL/GenBank/DDBJ whole genome shotgun (WGS) entry which is preliminary data.</text>
</comment>
<reference evidence="1" key="1">
    <citation type="submission" date="2020-11" db="EMBL/GenBank/DDBJ databases">
        <authorList>
            <consortium name="DOE Joint Genome Institute"/>
            <person name="Ahrendt S."/>
            <person name="Riley R."/>
            <person name="Andreopoulos W."/>
            <person name="Labutti K."/>
            <person name="Pangilinan J."/>
            <person name="Ruiz-Duenas F.J."/>
            <person name="Barrasa J.M."/>
            <person name="Sanchez-Garcia M."/>
            <person name="Camarero S."/>
            <person name="Miyauchi S."/>
            <person name="Serrano A."/>
            <person name="Linde D."/>
            <person name="Babiker R."/>
            <person name="Drula E."/>
            <person name="Ayuso-Fernandez I."/>
            <person name="Pacheco R."/>
            <person name="Padilla G."/>
            <person name="Ferreira P."/>
            <person name="Barriuso J."/>
            <person name="Kellner H."/>
            <person name="Castanera R."/>
            <person name="Alfaro M."/>
            <person name="Ramirez L."/>
            <person name="Pisabarro A.G."/>
            <person name="Kuo A."/>
            <person name="Tritt A."/>
            <person name="Lipzen A."/>
            <person name="He G."/>
            <person name="Yan M."/>
            <person name="Ng V."/>
            <person name="Cullen D."/>
            <person name="Martin F."/>
            <person name="Rosso M.-N."/>
            <person name="Henrissat B."/>
            <person name="Hibbett D."/>
            <person name="Martinez A.T."/>
            <person name="Grigoriev I.V."/>
        </authorList>
    </citation>
    <scope>NUCLEOTIDE SEQUENCE</scope>
    <source>
        <strain evidence="1">CIRM-BRFM 674</strain>
    </source>
</reference>
<dbReference type="AlphaFoldDB" id="A0A9P6CLA3"/>
<dbReference type="Proteomes" id="UP000807469">
    <property type="component" value="Unassembled WGS sequence"/>
</dbReference>
<organism evidence="1 2">
    <name type="scientific">Pholiota conissans</name>
    <dbReference type="NCBI Taxonomy" id="109636"/>
    <lineage>
        <taxon>Eukaryota</taxon>
        <taxon>Fungi</taxon>
        <taxon>Dikarya</taxon>
        <taxon>Basidiomycota</taxon>
        <taxon>Agaricomycotina</taxon>
        <taxon>Agaricomycetes</taxon>
        <taxon>Agaricomycetidae</taxon>
        <taxon>Agaricales</taxon>
        <taxon>Agaricineae</taxon>
        <taxon>Strophariaceae</taxon>
        <taxon>Pholiota</taxon>
    </lineage>
</organism>
<gene>
    <name evidence="1" type="ORF">BDN70DRAFT_984315</name>
</gene>
<evidence type="ECO:0000313" key="1">
    <source>
        <dbReference type="EMBL" id="KAF9470437.1"/>
    </source>
</evidence>
<protein>
    <submittedName>
        <fullName evidence="1">Uncharacterized protein</fullName>
    </submittedName>
</protein>
<sequence length="205" mass="22734">MGGCKLNTLDDVRYLLPLLALLADFDSVLLSKNREGSARGTCLLPIPRPRHCRCRTYSPPSNPSKAPHLLRLPTTPVYQARPPCPILKRCPFSSFPPPLSSIVASSVRRSAGANEERWAAGVVDERRAAAKREGEMKDATNAVASNLSPHCSCHLVVRHPVRLVVPLVSANIMYEIWVVVHKKACIQLGYYPALLAGFELYWPQW</sequence>